<protein>
    <submittedName>
        <fullName evidence="2">(rape) hypothetical protein</fullName>
    </submittedName>
</protein>
<name>A0A816IT09_BRANA</name>
<proteinExistence type="predicted"/>
<dbReference type="AlphaFoldDB" id="A0A816IT09"/>
<dbReference type="SUPFAM" id="SSF110296">
    <property type="entry name" value="Oligoxyloglucan reducing end-specific cellobiohydrolase"/>
    <property type="match status" value="1"/>
</dbReference>
<dbReference type="InterPro" id="IPR028203">
    <property type="entry name" value="PSII_CF48-like_dom"/>
</dbReference>
<reference evidence="2" key="1">
    <citation type="submission" date="2021-01" db="EMBL/GenBank/DDBJ databases">
        <authorList>
            <consortium name="Genoscope - CEA"/>
            <person name="William W."/>
        </authorList>
    </citation>
    <scope>NUCLEOTIDE SEQUENCE</scope>
</reference>
<feature type="domain" description="Photosynthesis system II assembly factor Ycf48/Hcf136-like" evidence="1">
    <location>
        <begin position="1"/>
        <end position="156"/>
    </location>
</feature>
<accession>A0A816IT09</accession>
<gene>
    <name evidence="2" type="ORF">DARMORV10_C09P07860.1</name>
</gene>
<dbReference type="PANTHER" id="PTHR47199">
    <property type="entry name" value="PHOTOSYSTEM II STABILITY/ASSEMBLY FACTOR HCF136, CHLOROPLASTIC"/>
    <property type="match status" value="1"/>
</dbReference>
<dbReference type="EMBL" id="HG994373">
    <property type="protein sequence ID" value="CAF1716387.1"/>
    <property type="molecule type" value="Genomic_DNA"/>
</dbReference>
<evidence type="ECO:0000313" key="2">
    <source>
        <dbReference type="EMBL" id="CAF1716387.1"/>
    </source>
</evidence>
<organism evidence="2">
    <name type="scientific">Brassica napus</name>
    <name type="common">Rape</name>
    <dbReference type="NCBI Taxonomy" id="3708"/>
    <lineage>
        <taxon>Eukaryota</taxon>
        <taxon>Viridiplantae</taxon>
        <taxon>Streptophyta</taxon>
        <taxon>Embryophyta</taxon>
        <taxon>Tracheophyta</taxon>
        <taxon>Spermatophyta</taxon>
        <taxon>Magnoliopsida</taxon>
        <taxon>eudicotyledons</taxon>
        <taxon>Gunneridae</taxon>
        <taxon>Pentapetalae</taxon>
        <taxon>rosids</taxon>
        <taxon>malvids</taxon>
        <taxon>Brassicales</taxon>
        <taxon>Brassicaceae</taxon>
        <taxon>Brassiceae</taxon>
        <taxon>Brassica</taxon>
    </lineage>
</organism>
<evidence type="ECO:0000259" key="1">
    <source>
        <dbReference type="Pfam" id="PF14870"/>
    </source>
</evidence>
<dbReference type="PANTHER" id="PTHR47199:SF2">
    <property type="entry name" value="PHOTOSYSTEM II STABILITY_ASSEMBLY FACTOR HCF136, CHLOROPLASTIC"/>
    <property type="match status" value="1"/>
</dbReference>
<dbReference type="SMR" id="A0A816IT09"/>
<dbReference type="Pfam" id="PF14870">
    <property type="entry name" value="PSII_BNR"/>
    <property type="match status" value="1"/>
</dbReference>
<sequence>MVSHEGAIYVASNKGYNWKAAVQETVSATLNRFFIVGASCYTGTFSAVNCAHALNHNSIDTMQSYWQPSNRAVARRIQNMGWRADGLLWLLVRGGEFILATALGRGFGILDVGCRSEEEAWEAGESGILLRTRNGGKSWNRDKVANNIAANLYAVK</sequence>
<dbReference type="Proteomes" id="UP001295469">
    <property type="component" value="Chromosome C09"/>
</dbReference>